<dbReference type="AlphaFoldDB" id="A0A0E9SKN1"/>
<protein>
    <submittedName>
        <fullName evidence="1">Uncharacterized protein</fullName>
    </submittedName>
</protein>
<sequence length="64" mass="7429">MRIRKLPPEVYHSSGLLQLTQTQGGVPNPHYKPRWCLRRQYINMPHAEENHCSVLRPETPVPGI</sequence>
<organism evidence="1">
    <name type="scientific">Anguilla anguilla</name>
    <name type="common">European freshwater eel</name>
    <name type="synonym">Muraena anguilla</name>
    <dbReference type="NCBI Taxonomy" id="7936"/>
    <lineage>
        <taxon>Eukaryota</taxon>
        <taxon>Metazoa</taxon>
        <taxon>Chordata</taxon>
        <taxon>Craniata</taxon>
        <taxon>Vertebrata</taxon>
        <taxon>Euteleostomi</taxon>
        <taxon>Actinopterygii</taxon>
        <taxon>Neopterygii</taxon>
        <taxon>Teleostei</taxon>
        <taxon>Anguilliformes</taxon>
        <taxon>Anguillidae</taxon>
        <taxon>Anguilla</taxon>
    </lineage>
</organism>
<dbReference type="EMBL" id="GBXM01066805">
    <property type="protein sequence ID" value="JAH41772.1"/>
    <property type="molecule type" value="Transcribed_RNA"/>
</dbReference>
<name>A0A0E9SKN1_ANGAN</name>
<dbReference type="EMBL" id="GBXM01074624">
    <property type="protein sequence ID" value="JAH33953.1"/>
    <property type="molecule type" value="Transcribed_RNA"/>
</dbReference>
<reference evidence="1" key="2">
    <citation type="journal article" date="2015" name="Fish Shellfish Immunol.">
        <title>Early steps in the European eel (Anguilla anguilla)-Vibrio vulnificus interaction in the gills: Role of the RtxA13 toxin.</title>
        <authorList>
            <person name="Callol A."/>
            <person name="Pajuelo D."/>
            <person name="Ebbesson L."/>
            <person name="Teles M."/>
            <person name="MacKenzie S."/>
            <person name="Amaro C."/>
        </authorList>
    </citation>
    <scope>NUCLEOTIDE SEQUENCE</scope>
</reference>
<accession>A0A0E9SKN1</accession>
<evidence type="ECO:0000313" key="1">
    <source>
        <dbReference type="EMBL" id="JAH41772.1"/>
    </source>
</evidence>
<reference evidence="1" key="1">
    <citation type="submission" date="2014-11" db="EMBL/GenBank/DDBJ databases">
        <authorList>
            <person name="Amaro Gonzalez C."/>
        </authorList>
    </citation>
    <scope>NUCLEOTIDE SEQUENCE</scope>
</reference>
<proteinExistence type="predicted"/>